<dbReference type="EMBL" id="KT020860">
    <property type="protein sequence ID" value="AKT73146.1"/>
    <property type="molecule type" value="Genomic_DNA"/>
</dbReference>
<geneLocation type="plasmid" evidence="1">
    <name>pTP33</name>
</geneLocation>
<keyword evidence="1" id="KW-0614">Plasmid</keyword>
<proteinExistence type="predicted"/>
<sequence>MLVTMLFSKENRGRNYADFTDMSLFPFNCPFHSTDRILSNSPLLKIQIHDIAKQMPININGG</sequence>
<accession>A0A0K1H140</accession>
<organism evidence="1">
    <name type="scientific">Yersinia pestis</name>
    <dbReference type="NCBI Taxonomy" id="632"/>
    <lineage>
        <taxon>Bacteria</taxon>
        <taxon>Pseudomonadati</taxon>
        <taxon>Pseudomonadota</taxon>
        <taxon>Gammaproteobacteria</taxon>
        <taxon>Enterobacterales</taxon>
        <taxon>Yersiniaceae</taxon>
        <taxon>Yersinia</taxon>
    </lineage>
</organism>
<protein>
    <submittedName>
        <fullName evidence="1">Uncharacterized protein</fullName>
    </submittedName>
</protein>
<name>A0A0K1H140_YERPE</name>
<reference evidence="1" key="1">
    <citation type="submission" date="2015-06" db="EMBL/GenBank/DDBJ databases">
        <title>Complete cryptic plasmid (pTP33) assembly of Yersinia pestis biovar Medievalis strain I-2638.</title>
        <authorList>
            <person name="Afanas'ev M.V."/>
            <person name="Tokmakova E.G."/>
            <person name="Polovinkina V.S."/>
            <person name="Sidorova E.A."/>
            <person name="Sinkov V.V."/>
            <person name="Balakhonov S.V."/>
        </authorList>
    </citation>
    <scope>NUCLEOTIDE SEQUENCE</scope>
    <source>
        <strain evidence="1">I-2638</strain>
        <plasmid evidence="1">pTP33</plasmid>
    </source>
</reference>
<evidence type="ECO:0000313" key="1">
    <source>
        <dbReference type="EMBL" id="AKT73146.1"/>
    </source>
</evidence>
<dbReference type="AlphaFoldDB" id="A0A0K1H140"/>